<feature type="non-terminal residue" evidence="1">
    <location>
        <position position="120"/>
    </location>
</feature>
<evidence type="ECO:0000313" key="2">
    <source>
        <dbReference type="Proteomes" id="UP000789920"/>
    </source>
</evidence>
<dbReference type="Proteomes" id="UP000789920">
    <property type="component" value="Unassembled WGS sequence"/>
</dbReference>
<dbReference type="EMBL" id="CAJVQC010069506">
    <property type="protein sequence ID" value="CAG8808963.1"/>
    <property type="molecule type" value="Genomic_DNA"/>
</dbReference>
<sequence length="120" mass="13850">MTQFIALQIQRGELASSCGKYSDNPILLIHPHCDCSYYFNDFVTSPYVVKKYSTGYLKPFDVVETDMKLFEHVGVYLGKIDGEFKVCHFTRKKNNTTIDNWNDFFQGRVIGCHPIVPFNP</sequence>
<accession>A0ACA9RSI4</accession>
<gene>
    <name evidence="1" type="ORF">RPERSI_LOCUS22751</name>
</gene>
<comment type="caution">
    <text evidence="1">The sequence shown here is derived from an EMBL/GenBank/DDBJ whole genome shotgun (WGS) entry which is preliminary data.</text>
</comment>
<protein>
    <submittedName>
        <fullName evidence="1">4741_t:CDS:1</fullName>
    </submittedName>
</protein>
<name>A0ACA9RSI4_9GLOM</name>
<organism evidence="1 2">
    <name type="scientific">Racocetra persica</name>
    <dbReference type="NCBI Taxonomy" id="160502"/>
    <lineage>
        <taxon>Eukaryota</taxon>
        <taxon>Fungi</taxon>
        <taxon>Fungi incertae sedis</taxon>
        <taxon>Mucoromycota</taxon>
        <taxon>Glomeromycotina</taxon>
        <taxon>Glomeromycetes</taxon>
        <taxon>Diversisporales</taxon>
        <taxon>Gigasporaceae</taxon>
        <taxon>Racocetra</taxon>
    </lineage>
</organism>
<reference evidence="1" key="1">
    <citation type="submission" date="2021-06" db="EMBL/GenBank/DDBJ databases">
        <authorList>
            <person name="Kallberg Y."/>
            <person name="Tangrot J."/>
            <person name="Rosling A."/>
        </authorList>
    </citation>
    <scope>NUCLEOTIDE SEQUENCE</scope>
    <source>
        <strain evidence="1">MA461A</strain>
    </source>
</reference>
<proteinExistence type="predicted"/>
<keyword evidence="2" id="KW-1185">Reference proteome</keyword>
<evidence type="ECO:0000313" key="1">
    <source>
        <dbReference type="EMBL" id="CAG8808963.1"/>
    </source>
</evidence>